<dbReference type="OrthoDB" id="6414357at2759"/>
<name>A0A8X6XJ49_9ARAC</name>
<organism evidence="2 3">
    <name type="scientific">Trichonephila inaurata madagascariensis</name>
    <dbReference type="NCBI Taxonomy" id="2747483"/>
    <lineage>
        <taxon>Eukaryota</taxon>
        <taxon>Metazoa</taxon>
        <taxon>Ecdysozoa</taxon>
        <taxon>Arthropoda</taxon>
        <taxon>Chelicerata</taxon>
        <taxon>Arachnida</taxon>
        <taxon>Araneae</taxon>
        <taxon>Araneomorphae</taxon>
        <taxon>Entelegynae</taxon>
        <taxon>Araneoidea</taxon>
        <taxon>Nephilidae</taxon>
        <taxon>Trichonephila</taxon>
        <taxon>Trichonephila inaurata</taxon>
    </lineage>
</organism>
<gene>
    <name evidence="2" type="primary">NCL1_07648</name>
    <name evidence="2" type="ORF">TNIN_112581</name>
</gene>
<evidence type="ECO:0000313" key="3">
    <source>
        <dbReference type="Proteomes" id="UP000886998"/>
    </source>
</evidence>
<dbReference type="Proteomes" id="UP000886998">
    <property type="component" value="Unassembled WGS sequence"/>
</dbReference>
<dbReference type="EMBL" id="BMAV01009229">
    <property type="protein sequence ID" value="GFY53369.1"/>
    <property type="molecule type" value="Genomic_DNA"/>
</dbReference>
<proteinExistence type="predicted"/>
<comment type="caution">
    <text evidence="2">The sequence shown here is derived from an EMBL/GenBank/DDBJ whole genome shotgun (WGS) entry which is preliminary data.</text>
</comment>
<protein>
    <submittedName>
        <fullName evidence="2">Uncharacterized protein</fullName>
    </submittedName>
</protein>
<reference evidence="2" key="1">
    <citation type="submission" date="2020-08" db="EMBL/GenBank/DDBJ databases">
        <title>Multicomponent nature underlies the extraordinary mechanical properties of spider dragline silk.</title>
        <authorList>
            <person name="Kono N."/>
            <person name="Nakamura H."/>
            <person name="Mori M."/>
            <person name="Yoshida Y."/>
            <person name="Ohtoshi R."/>
            <person name="Malay A.D."/>
            <person name="Moran D.A.P."/>
            <person name="Tomita M."/>
            <person name="Numata K."/>
            <person name="Arakawa K."/>
        </authorList>
    </citation>
    <scope>NUCLEOTIDE SEQUENCE</scope>
</reference>
<sequence>MSFSLFCLLIGIGVSSANFLNHCNRDKCSDLSPADELKKINFLPDEDDLKRLCPDVLKFIDCEYDNIKDCNGVGIEELAMSPNKSVAMLSSLLLNVGSLAAEVCDEDTLMHQEFIASVDCFREYFPNNQDNECVKESRELALGFYESLNVPEDDEEIVELVSCLETPLEIACDAHNLQKVCGQSARATLVKIVGRIKPFVNHRCPSAPEDLENLKNSFFEYAKLADEQHEIYRSVLDELVKRRR</sequence>
<keyword evidence="3" id="KW-1185">Reference proteome</keyword>
<feature type="signal peptide" evidence="1">
    <location>
        <begin position="1"/>
        <end position="17"/>
    </location>
</feature>
<evidence type="ECO:0000313" key="2">
    <source>
        <dbReference type="EMBL" id="GFY53369.1"/>
    </source>
</evidence>
<accession>A0A8X6XJ49</accession>
<feature type="chain" id="PRO_5036470850" evidence="1">
    <location>
        <begin position="18"/>
        <end position="244"/>
    </location>
</feature>
<dbReference type="AlphaFoldDB" id="A0A8X6XJ49"/>
<keyword evidence="1" id="KW-0732">Signal</keyword>
<evidence type="ECO:0000256" key="1">
    <source>
        <dbReference type="SAM" id="SignalP"/>
    </source>
</evidence>